<dbReference type="RefSeq" id="WP_275090062.1">
    <property type="nucleotide sequence ID" value="NZ_CP119078.1"/>
</dbReference>
<dbReference type="PROSITE" id="PS50297">
    <property type="entry name" value="ANK_REP_REGION"/>
    <property type="match status" value="1"/>
</dbReference>
<evidence type="ECO:0000256" key="1">
    <source>
        <dbReference type="ARBA" id="ARBA00022737"/>
    </source>
</evidence>
<name>A0ABY8AXM0_9GAMM</name>
<proteinExistence type="predicted"/>
<dbReference type="InterPro" id="IPR002110">
    <property type="entry name" value="Ankyrin_rpt"/>
</dbReference>
<evidence type="ECO:0000256" key="2">
    <source>
        <dbReference type="ARBA" id="ARBA00023043"/>
    </source>
</evidence>
<dbReference type="PROSITE" id="PS50088">
    <property type="entry name" value="ANK_REPEAT"/>
    <property type="match status" value="1"/>
</dbReference>
<organism evidence="4 5">
    <name type="scientific">Legionella cardiaca</name>
    <dbReference type="NCBI Taxonomy" id="1071983"/>
    <lineage>
        <taxon>Bacteria</taxon>
        <taxon>Pseudomonadati</taxon>
        <taxon>Pseudomonadota</taxon>
        <taxon>Gammaproteobacteria</taxon>
        <taxon>Legionellales</taxon>
        <taxon>Legionellaceae</taxon>
        <taxon>Legionella</taxon>
    </lineage>
</organism>
<evidence type="ECO:0000256" key="3">
    <source>
        <dbReference type="PROSITE-ProRule" id="PRU00023"/>
    </source>
</evidence>
<dbReference type="SUPFAM" id="SSF48403">
    <property type="entry name" value="Ankyrin repeat"/>
    <property type="match status" value="1"/>
</dbReference>
<evidence type="ECO:0000313" key="5">
    <source>
        <dbReference type="Proteomes" id="UP001222087"/>
    </source>
</evidence>
<keyword evidence="2 3" id="KW-0040">ANK repeat</keyword>
<keyword evidence="1" id="KW-0677">Repeat</keyword>
<gene>
    <name evidence="4" type="ORF">PXX05_05525</name>
</gene>
<dbReference type="Pfam" id="PF12796">
    <property type="entry name" value="Ank_2"/>
    <property type="match status" value="1"/>
</dbReference>
<dbReference type="InterPro" id="IPR036770">
    <property type="entry name" value="Ankyrin_rpt-contain_sf"/>
</dbReference>
<dbReference type="PANTHER" id="PTHR24171">
    <property type="entry name" value="ANKYRIN REPEAT DOMAIN-CONTAINING PROTEIN 39-RELATED"/>
    <property type="match status" value="1"/>
</dbReference>
<dbReference type="EMBL" id="CP119078">
    <property type="protein sequence ID" value="WED44245.1"/>
    <property type="molecule type" value="Genomic_DNA"/>
</dbReference>
<dbReference type="Gene3D" id="1.25.40.20">
    <property type="entry name" value="Ankyrin repeat-containing domain"/>
    <property type="match status" value="1"/>
</dbReference>
<accession>A0ABY8AXM0</accession>
<dbReference type="Proteomes" id="UP001222087">
    <property type="component" value="Chromosome"/>
</dbReference>
<keyword evidence="5" id="KW-1185">Reference proteome</keyword>
<feature type="repeat" description="ANK" evidence="3">
    <location>
        <begin position="244"/>
        <end position="276"/>
    </location>
</feature>
<evidence type="ECO:0000313" key="4">
    <source>
        <dbReference type="EMBL" id="WED44245.1"/>
    </source>
</evidence>
<sequence length="359" mass="40968">MFRASVNSNNRKLKNYALQKEYLIIDPTNERPLLGTESVRSCCAIFIYHPSRSAMVHWDDNTCHNDLDLFVKEFLKDDLALKDCTVTLVGGWPDHPESKKCSEFIKTYFTLDGVKLNLEHFQAKRSKGTWSQQGFFEVYLDVRTGEIVVNSNWPKNPSLPEDVYRGLDSQKRDANREMLDLTHLQDDQFPDSGTHIYPRDNFHDLQQKQATQLCMAAKKNDIPALIKLIDEGITHVNVSPNNAKGCTPLHYACLAGSFEAAYLLIKNGGDLLKTNDAGRTPLHYINKENNALEYRKLSTLYRLVKFNSIQNPTFLMEFSVFSRHQEQVKSSQISAILGLIENETSLAEIESQLSNFELN</sequence>
<protein>
    <submittedName>
        <fullName evidence="4">Ankyrin repeat domain-containing protein</fullName>
    </submittedName>
</protein>
<dbReference type="SMART" id="SM00248">
    <property type="entry name" value="ANK"/>
    <property type="match status" value="3"/>
</dbReference>
<reference evidence="4 5" key="1">
    <citation type="submission" date="2023-02" db="EMBL/GenBank/DDBJ databases">
        <title>Genome Sequence of L. cardiaca H63T.</title>
        <authorList>
            <person name="Lopez A.E."/>
            <person name="Cianciotto N.P."/>
        </authorList>
    </citation>
    <scope>NUCLEOTIDE SEQUENCE [LARGE SCALE GENOMIC DNA]</scope>
    <source>
        <strain evidence="4 5">H63</strain>
    </source>
</reference>